<evidence type="ECO:0000256" key="1">
    <source>
        <dbReference type="ARBA" id="ARBA00022527"/>
    </source>
</evidence>
<keyword evidence="3" id="KW-0067">ATP-binding</keyword>
<dbReference type="CDD" id="cd16936">
    <property type="entry name" value="HATPase_RsbW-like"/>
    <property type="match status" value="1"/>
</dbReference>
<accession>A0ABV8TRA6</accession>
<sequence length="124" mass="12916">MRIADARAFAADYLAASVTDDGRPLPEGVAAAVQLVVSELITNTVKYGSGPIELTLGSTGGTLSVTVRDGDTTLPTPRLADPARVGQHGLEIVAALSREVEIQREPDGKRITARIALDRPPGDG</sequence>
<dbReference type="GO" id="GO:0005524">
    <property type="term" value="F:ATP binding"/>
    <property type="evidence" value="ECO:0007669"/>
    <property type="project" value="UniProtKB-KW"/>
</dbReference>
<dbReference type="PANTHER" id="PTHR35526:SF3">
    <property type="entry name" value="ANTI-SIGMA-F FACTOR RSBW"/>
    <property type="match status" value="1"/>
</dbReference>
<evidence type="ECO:0000259" key="2">
    <source>
        <dbReference type="Pfam" id="PF13581"/>
    </source>
</evidence>
<keyword evidence="1" id="KW-0723">Serine/threonine-protein kinase</keyword>
<dbReference type="Pfam" id="PF13581">
    <property type="entry name" value="HATPase_c_2"/>
    <property type="match status" value="1"/>
</dbReference>
<evidence type="ECO:0000313" key="3">
    <source>
        <dbReference type="EMBL" id="MFC4333249.1"/>
    </source>
</evidence>
<name>A0ABV8TRA6_9ACTN</name>
<dbReference type="RefSeq" id="WP_381744583.1">
    <property type="nucleotide sequence ID" value="NZ_JBHSDP010000029.1"/>
</dbReference>
<keyword evidence="1" id="KW-0808">Transferase</keyword>
<keyword evidence="3" id="KW-0547">Nucleotide-binding</keyword>
<feature type="domain" description="Histidine kinase/HSP90-like ATPase" evidence="2">
    <location>
        <begin position="20"/>
        <end position="114"/>
    </location>
</feature>
<organism evidence="3 4">
    <name type="scientific">Streptomyces andamanensis</name>
    <dbReference type="NCBI Taxonomy" id="1565035"/>
    <lineage>
        <taxon>Bacteria</taxon>
        <taxon>Bacillati</taxon>
        <taxon>Actinomycetota</taxon>
        <taxon>Actinomycetes</taxon>
        <taxon>Kitasatosporales</taxon>
        <taxon>Streptomycetaceae</taxon>
        <taxon>Streptomyces</taxon>
    </lineage>
</organism>
<protein>
    <submittedName>
        <fullName evidence="3">ATP-binding protein</fullName>
    </submittedName>
</protein>
<keyword evidence="4" id="KW-1185">Reference proteome</keyword>
<dbReference type="InterPro" id="IPR003594">
    <property type="entry name" value="HATPase_dom"/>
</dbReference>
<comment type="caution">
    <text evidence="3">The sequence shown here is derived from an EMBL/GenBank/DDBJ whole genome shotgun (WGS) entry which is preliminary data.</text>
</comment>
<dbReference type="InterPro" id="IPR050267">
    <property type="entry name" value="Anti-sigma-factor_SerPK"/>
</dbReference>
<dbReference type="Proteomes" id="UP001595824">
    <property type="component" value="Unassembled WGS sequence"/>
</dbReference>
<gene>
    <name evidence="3" type="ORF">ACFPC0_36920</name>
</gene>
<proteinExistence type="predicted"/>
<dbReference type="PANTHER" id="PTHR35526">
    <property type="entry name" value="ANTI-SIGMA-F FACTOR RSBW-RELATED"/>
    <property type="match status" value="1"/>
</dbReference>
<keyword evidence="1" id="KW-0418">Kinase</keyword>
<dbReference type="EMBL" id="JBHSDP010000029">
    <property type="protein sequence ID" value="MFC4333249.1"/>
    <property type="molecule type" value="Genomic_DNA"/>
</dbReference>
<dbReference type="InterPro" id="IPR036890">
    <property type="entry name" value="HATPase_C_sf"/>
</dbReference>
<evidence type="ECO:0000313" key="4">
    <source>
        <dbReference type="Proteomes" id="UP001595824"/>
    </source>
</evidence>
<reference evidence="4" key="1">
    <citation type="journal article" date="2019" name="Int. J. Syst. Evol. Microbiol.">
        <title>The Global Catalogue of Microorganisms (GCM) 10K type strain sequencing project: providing services to taxonomists for standard genome sequencing and annotation.</title>
        <authorList>
            <consortium name="The Broad Institute Genomics Platform"/>
            <consortium name="The Broad Institute Genome Sequencing Center for Infectious Disease"/>
            <person name="Wu L."/>
            <person name="Ma J."/>
        </authorList>
    </citation>
    <scope>NUCLEOTIDE SEQUENCE [LARGE SCALE GENOMIC DNA]</scope>
    <source>
        <strain evidence="4">PCU 347</strain>
    </source>
</reference>
<dbReference type="Gene3D" id="3.30.565.10">
    <property type="entry name" value="Histidine kinase-like ATPase, C-terminal domain"/>
    <property type="match status" value="1"/>
</dbReference>
<dbReference type="SUPFAM" id="SSF55874">
    <property type="entry name" value="ATPase domain of HSP90 chaperone/DNA topoisomerase II/histidine kinase"/>
    <property type="match status" value="1"/>
</dbReference>